<feature type="transmembrane region" description="Helical" evidence="7">
    <location>
        <begin position="12"/>
        <end position="32"/>
    </location>
</feature>
<keyword evidence="6 7" id="KW-0472">Membrane</keyword>
<dbReference type="InterPro" id="IPR032816">
    <property type="entry name" value="VTT_dom"/>
</dbReference>
<comment type="caution">
    <text evidence="9">The sequence shown here is derived from an EMBL/GenBank/DDBJ whole genome shotgun (WGS) entry which is preliminary data.</text>
</comment>
<dbReference type="Pfam" id="PF09335">
    <property type="entry name" value="VTT_dom"/>
    <property type="match status" value="1"/>
</dbReference>
<keyword evidence="5 7" id="KW-1133">Transmembrane helix</keyword>
<evidence type="ECO:0000256" key="7">
    <source>
        <dbReference type="RuleBase" id="RU367016"/>
    </source>
</evidence>
<feature type="domain" description="VTT" evidence="8">
    <location>
        <begin position="32"/>
        <end position="157"/>
    </location>
</feature>
<keyword evidence="4 7" id="KW-0812">Transmembrane</keyword>
<dbReference type="Proteomes" id="UP000709672">
    <property type="component" value="Unassembled WGS sequence"/>
</dbReference>
<comment type="caution">
    <text evidence="7">Lacks conserved residue(s) required for the propagation of feature annotation.</text>
</comment>
<gene>
    <name evidence="9" type="ORF">HYV66_00345</name>
</gene>
<name>A0A932DSA3_9BACT</name>
<keyword evidence="3 7" id="KW-1003">Cell membrane</keyword>
<dbReference type="PANTHER" id="PTHR30353">
    <property type="entry name" value="INNER MEMBRANE PROTEIN DEDA-RELATED"/>
    <property type="match status" value="1"/>
</dbReference>
<dbReference type="GO" id="GO:0005886">
    <property type="term" value="C:plasma membrane"/>
    <property type="evidence" value="ECO:0007669"/>
    <property type="project" value="UniProtKB-SubCell"/>
</dbReference>
<protein>
    <submittedName>
        <fullName evidence="9">VTT domain-containing protein</fullName>
    </submittedName>
</protein>
<organism evidence="9 10">
    <name type="scientific">Candidatus Sungiibacteriota bacterium</name>
    <dbReference type="NCBI Taxonomy" id="2750080"/>
    <lineage>
        <taxon>Bacteria</taxon>
        <taxon>Candidatus Sungiibacteriota</taxon>
    </lineage>
</organism>
<accession>A0A932DSA3</accession>
<dbReference type="PANTHER" id="PTHR30353:SF0">
    <property type="entry name" value="TRANSMEMBRANE PROTEIN"/>
    <property type="match status" value="1"/>
</dbReference>
<feature type="transmembrane region" description="Helical" evidence="7">
    <location>
        <begin position="136"/>
        <end position="159"/>
    </location>
</feature>
<feature type="transmembrane region" description="Helical" evidence="7">
    <location>
        <begin position="52"/>
        <end position="74"/>
    </location>
</feature>
<evidence type="ECO:0000256" key="1">
    <source>
        <dbReference type="ARBA" id="ARBA00004651"/>
    </source>
</evidence>
<comment type="subcellular location">
    <subcellularLocation>
        <location evidence="1 7">Cell membrane</location>
        <topology evidence="1 7">Multi-pass membrane protein</topology>
    </subcellularLocation>
</comment>
<evidence type="ECO:0000256" key="5">
    <source>
        <dbReference type="ARBA" id="ARBA00022989"/>
    </source>
</evidence>
<evidence type="ECO:0000256" key="3">
    <source>
        <dbReference type="ARBA" id="ARBA00022475"/>
    </source>
</evidence>
<sequence>MFDLVALIKAAGYAGLFGIVFAESGLFIGFFLPGDSLLFTAGFLASQSFLDLKWLMVITFAGAVLGDNFGYAFGRKIGYKIFNKEDSFLFHRDHLRRAQKFYARHGGKTLILARFMPVVRTFAPILAGVGKMNWRVFFFYNLAGGFLWSIGLTWTGYYLGNLIPNIDKYLLPIIAV</sequence>
<evidence type="ECO:0000256" key="6">
    <source>
        <dbReference type="ARBA" id="ARBA00023136"/>
    </source>
</evidence>
<evidence type="ECO:0000256" key="4">
    <source>
        <dbReference type="ARBA" id="ARBA00022692"/>
    </source>
</evidence>
<proteinExistence type="inferred from homology"/>
<evidence type="ECO:0000256" key="2">
    <source>
        <dbReference type="ARBA" id="ARBA00010792"/>
    </source>
</evidence>
<dbReference type="AlphaFoldDB" id="A0A932DSA3"/>
<evidence type="ECO:0000259" key="8">
    <source>
        <dbReference type="Pfam" id="PF09335"/>
    </source>
</evidence>
<comment type="similarity">
    <text evidence="2 7">Belongs to the DedA family.</text>
</comment>
<dbReference type="EMBL" id="JACPHQ010000002">
    <property type="protein sequence ID" value="MBI2465674.1"/>
    <property type="molecule type" value="Genomic_DNA"/>
</dbReference>
<reference evidence="9" key="1">
    <citation type="submission" date="2020-07" db="EMBL/GenBank/DDBJ databases">
        <title>Huge and variable diversity of episymbiotic CPR bacteria and DPANN archaea in groundwater ecosystems.</title>
        <authorList>
            <person name="He C.Y."/>
            <person name="Keren R."/>
            <person name="Whittaker M."/>
            <person name="Farag I.F."/>
            <person name="Doudna J."/>
            <person name="Cate J.H.D."/>
            <person name="Banfield J.F."/>
        </authorList>
    </citation>
    <scope>NUCLEOTIDE SEQUENCE</scope>
    <source>
        <strain evidence="9">NC_groundwater_418_Ag_B-0.1um_45_10</strain>
    </source>
</reference>
<dbReference type="InterPro" id="IPR032818">
    <property type="entry name" value="DedA-like"/>
</dbReference>
<evidence type="ECO:0000313" key="10">
    <source>
        <dbReference type="Proteomes" id="UP000709672"/>
    </source>
</evidence>
<evidence type="ECO:0000313" key="9">
    <source>
        <dbReference type="EMBL" id="MBI2465674.1"/>
    </source>
</evidence>